<gene>
    <name evidence="1" type="ORF">HK100_009828</name>
</gene>
<evidence type="ECO:0000313" key="1">
    <source>
        <dbReference type="EMBL" id="KAJ3127293.1"/>
    </source>
</evidence>
<protein>
    <submittedName>
        <fullName evidence="1">Uncharacterized protein</fullName>
    </submittedName>
</protein>
<name>A0AAD5T432_9FUNG</name>
<sequence length="359" mass="39057">MADIETINSKNIFADMTAAELANTHPNWDNWQPQNASEAYIISVRHKLAEGGFGNLAKCLVDPAEARALSLAQGIEGSEGFWLIPPLKAYSDVKLFSCGDRCSESGTSIFIPEHKVAYPTKRGSIVTVKKGEFYGVGVLNTKVFDDHMKKGFACCSKDVVMLRSIKQSVQKKALFGNSAAALELAEAIDKVNLPIIEKRVYGPLGFMKAKLLLGSCMICGEPKSKTSSSSFSSVNDESKRGAGASGPYLLLLLLMEAASVSLVEVAFLNDSDGTFAKCALLLREKACATDDPNSSEPNFSKLKQPLNRKKRAAVIEENKENLQCTPDAVANLDDDEEHVCVVMLDFVQKRTKTNPTTFE</sequence>
<evidence type="ECO:0000313" key="2">
    <source>
        <dbReference type="Proteomes" id="UP001211907"/>
    </source>
</evidence>
<accession>A0AAD5T432</accession>
<dbReference type="Proteomes" id="UP001211907">
    <property type="component" value="Unassembled WGS sequence"/>
</dbReference>
<feature type="non-terminal residue" evidence="1">
    <location>
        <position position="1"/>
    </location>
</feature>
<reference evidence="1" key="1">
    <citation type="submission" date="2020-05" db="EMBL/GenBank/DDBJ databases">
        <title>Phylogenomic resolution of chytrid fungi.</title>
        <authorList>
            <person name="Stajich J.E."/>
            <person name="Amses K."/>
            <person name="Simmons R."/>
            <person name="Seto K."/>
            <person name="Myers J."/>
            <person name="Bonds A."/>
            <person name="Quandt C.A."/>
            <person name="Barry K."/>
            <person name="Liu P."/>
            <person name="Grigoriev I."/>
            <person name="Longcore J.E."/>
            <person name="James T.Y."/>
        </authorList>
    </citation>
    <scope>NUCLEOTIDE SEQUENCE</scope>
    <source>
        <strain evidence="1">JEL0513</strain>
    </source>
</reference>
<proteinExistence type="predicted"/>
<comment type="caution">
    <text evidence="1">The sequence shown here is derived from an EMBL/GenBank/DDBJ whole genome shotgun (WGS) entry which is preliminary data.</text>
</comment>
<dbReference type="EMBL" id="JADGJH010000519">
    <property type="protein sequence ID" value="KAJ3127293.1"/>
    <property type="molecule type" value="Genomic_DNA"/>
</dbReference>
<dbReference type="AlphaFoldDB" id="A0AAD5T432"/>
<organism evidence="1 2">
    <name type="scientific">Physocladia obscura</name>
    <dbReference type="NCBI Taxonomy" id="109957"/>
    <lineage>
        <taxon>Eukaryota</taxon>
        <taxon>Fungi</taxon>
        <taxon>Fungi incertae sedis</taxon>
        <taxon>Chytridiomycota</taxon>
        <taxon>Chytridiomycota incertae sedis</taxon>
        <taxon>Chytridiomycetes</taxon>
        <taxon>Chytridiales</taxon>
        <taxon>Chytriomycetaceae</taxon>
        <taxon>Physocladia</taxon>
    </lineage>
</organism>
<keyword evidence="2" id="KW-1185">Reference proteome</keyword>